<name>A0A6A5WAL0_9PLEO</name>
<sequence length="511" mass="54537">MKSTAAFAAAALLSGADAFWRMPCTSRTGLGRIDPLVEPDEVASHAHTIHGSGNFGWDATYDDLVSADCTSCLVTQDKSAYWTPPMYFVHENGKTEIVKQVGGMLAYYLLYGEKVTGFPAGFRMLAGDTRRRNITVPVPDPETSAWGAEDKTQAALEQKALGFNCMNYGKPGERTLMRHGMPTKEYMDANCVDGIRTEVFFPSCWNGEKDSDDHKSHLAYPDLVIDGTCPEGFDKRVPSMLFETIWDTNAFNGKPGQFVFANGDPTGYGYHGDFIMGWDEKFLQDAVDQCTNPSGLISDCPLFNIQSEPEASTCNFTMPEILKKEDCAGPSDGLCGNVPIQYGEAYASALKPGKTGEATGGLAPKPTEAPEQPTVSYIAATSAVTDKFGGGISVLAVDPNGAAPVASDLPYSSAAEVAAAAVTTTAPPAPAAPALTPAPSEKAPVGKIISTSTYTSAGIVYEVAIEEIAVTVTVEADGSPVPSAAAQVYKKRHAHHHHLRRDREHGLLGRY</sequence>
<feature type="domain" description="DUF1996" evidence="2">
    <location>
        <begin position="34"/>
        <end position="278"/>
    </location>
</feature>
<evidence type="ECO:0000256" key="1">
    <source>
        <dbReference type="SAM" id="SignalP"/>
    </source>
</evidence>
<keyword evidence="1" id="KW-0732">Signal</keyword>
<reference evidence="3" key="1">
    <citation type="journal article" date="2020" name="Stud. Mycol.">
        <title>101 Dothideomycetes genomes: a test case for predicting lifestyles and emergence of pathogens.</title>
        <authorList>
            <person name="Haridas S."/>
            <person name="Albert R."/>
            <person name="Binder M."/>
            <person name="Bloem J."/>
            <person name="Labutti K."/>
            <person name="Salamov A."/>
            <person name="Andreopoulos B."/>
            <person name="Baker S."/>
            <person name="Barry K."/>
            <person name="Bills G."/>
            <person name="Bluhm B."/>
            <person name="Cannon C."/>
            <person name="Castanera R."/>
            <person name="Culley D."/>
            <person name="Daum C."/>
            <person name="Ezra D."/>
            <person name="Gonzalez J."/>
            <person name="Henrissat B."/>
            <person name="Kuo A."/>
            <person name="Liang C."/>
            <person name="Lipzen A."/>
            <person name="Lutzoni F."/>
            <person name="Magnuson J."/>
            <person name="Mondo S."/>
            <person name="Nolan M."/>
            <person name="Ohm R."/>
            <person name="Pangilinan J."/>
            <person name="Park H.-J."/>
            <person name="Ramirez L."/>
            <person name="Alfaro M."/>
            <person name="Sun H."/>
            <person name="Tritt A."/>
            <person name="Yoshinaga Y."/>
            <person name="Zwiers L.-H."/>
            <person name="Turgeon B."/>
            <person name="Goodwin S."/>
            <person name="Spatafora J."/>
            <person name="Crous P."/>
            <person name="Grigoriev I."/>
        </authorList>
    </citation>
    <scope>NUCLEOTIDE SEQUENCE</scope>
    <source>
        <strain evidence="3">CBS 123094</strain>
    </source>
</reference>
<protein>
    <recommendedName>
        <fullName evidence="2">DUF1996 domain-containing protein</fullName>
    </recommendedName>
</protein>
<dbReference type="OrthoDB" id="74764at2759"/>
<evidence type="ECO:0000259" key="2">
    <source>
        <dbReference type="Pfam" id="PF09362"/>
    </source>
</evidence>
<dbReference type="InterPro" id="IPR018535">
    <property type="entry name" value="DUF1996"/>
</dbReference>
<keyword evidence="4" id="KW-1185">Reference proteome</keyword>
<dbReference type="Pfam" id="PF09362">
    <property type="entry name" value="DUF1996"/>
    <property type="match status" value="1"/>
</dbReference>
<organism evidence="3 4">
    <name type="scientific">Amniculicola lignicola CBS 123094</name>
    <dbReference type="NCBI Taxonomy" id="1392246"/>
    <lineage>
        <taxon>Eukaryota</taxon>
        <taxon>Fungi</taxon>
        <taxon>Dikarya</taxon>
        <taxon>Ascomycota</taxon>
        <taxon>Pezizomycotina</taxon>
        <taxon>Dothideomycetes</taxon>
        <taxon>Pleosporomycetidae</taxon>
        <taxon>Pleosporales</taxon>
        <taxon>Amniculicolaceae</taxon>
        <taxon>Amniculicola</taxon>
    </lineage>
</organism>
<dbReference type="PANTHER" id="PTHR43662:SF7">
    <property type="entry name" value="DUF1996 DOMAIN-CONTAINING PROTEIN"/>
    <property type="match status" value="1"/>
</dbReference>
<evidence type="ECO:0000313" key="4">
    <source>
        <dbReference type="Proteomes" id="UP000799779"/>
    </source>
</evidence>
<dbReference type="EMBL" id="ML977606">
    <property type="protein sequence ID" value="KAF1998178.1"/>
    <property type="molecule type" value="Genomic_DNA"/>
</dbReference>
<evidence type="ECO:0000313" key="3">
    <source>
        <dbReference type="EMBL" id="KAF1998178.1"/>
    </source>
</evidence>
<dbReference type="Proteomes" id="UP000799779">
    <property type="component" value="Unassembled WGS sequence"/>
</dbReference>
<gene>
    <name evidence="3" type="ORF">P154DRAFT_495796</name>
</gene>
<feature type="signal peptide" evidence="1">
    <location>
        <begin position="1"/>
        <end position="18"/>
    </location>
</feature>
<feature type="chain" id="PRO_5025445734" description="DUF1996 domain-containing protein" evidence="1">
    <location>
        <begin position="19"/>
        <end position="511"/>
    </location>
</feature>
<dbReference type="PANTHER" id="PTHR43662">
    <property type="match status" value="1"/>
</dbReference>
<dbReference type="AlphaFoldDB" id="A0A6A5WAL0"/>
<accession>A0A6A5WAL0</accession>
<proteinExistence type="predicted"/>